<dbReference type="EMBL" id="LNQE01000850">
    <property type="protein sequence ID" value="KUG24335.1"/>
    <property type="molecule type" value="Genomic_DNA"/>
</dbReference>
<gene>
    <name evidence="1" type="ORF">ASZ90_005800</name>
</gene>
<organism evidence="1">
    <name type="scientific">hydrocarbon metagenome</name>
    <dbReference type="NCBI Taxonomy" id="938273"/>
    <lineage>
        <taxon>unclassified sequences</taxon>
        <taxon>metagenomes</taxon>
        <taxon>ecological metagenomes</taxon>
    </lineage>
</organism>
<sequence>MNIRLTCGNCCYICWGDRKETAENYRLLTSSGCVIQRPNGEKVVLKPDEARDEFEKMTPEHRSLYC</sequence>
<proteinExistence type="predicted"/>
<comment type="caution">
    <text evidence="1">The sequence shown here is derived from an EMBL/GenBank/DDBJ whole genome shotgun (WGS) entry which is preliminary data.</text>
</comment>
<protein>
    <submittedName>
        <fullName evidence="1">Iron-sulfur cluster-binding protein</fullName>
    </submittedName>
</protein>
<evidence type="ECO:0000313" key="1">
    <source>
        <dbReference type="EMBL" id="KUG24335.1"/>
    </source>
</evidence>
<reference evidence="1" key="1">
    <citation type="journal article" date="2015" name="Proc. Natl. Acad. Sci. U.S.A.">
        <title>Networks of energetic and metabolic interactions define dynamics in microbial communities.</title>
        <authorList>
            <person name="Embree M."/>
            <person name="Liu J.K."/>
            <person name="Al-Bassam M.M."/>
            <person name="Zengler K."/>
        </authorList>
    </citation>
    <scope>NUCLEOTIDE SEQUENCE</scope>
</reference>
<dbReference type="AlphaFoldDB" id="A0A0W8FTU0"/>
<name>A0A0W8FTU0_9ZZZZ</name>
<accession>A0A0W8FTU0</accession>